<dbReference type="PANTHER" id="PTHR12621">
    <property type="entry name" value="CYSTEINE AND HISTIDINE-RICH DOMAIN CHORD -CONTAINING PROTEIN"/>
    <property type="match status" value="1"/>
</dbReference>
<keyword evidence="3" id="KW-1185">Reference proteome</keyword>
<comment type="caution">
    <text evidence="2">The sequence shown here is derived from an EMBL/GenBank/DDBJ whole genome shotgun (WGS) entry which is preliminary data.</text>
</comment>
<evidence type="ECO:0008006" key="4">
    <source>
        <dbReference type="Google" id="ProtNLM"/>
    </source>
</evidence>
<dbReference type="GO" id="GO:0008270">
    <property type="term" value="F:zinc ion binding"/>
    <property type="evidence" value="ECO:0007669"/>
    <property type="project" value="TreeGrafter"/>
</dbReference>
<keyword evidence="1" id="KW-1133">Transmembrane helix</keyword>
<sequence>MRFIYGLSNSSLPPEHNFGKYYYCYVSFQYVLQEKYIQIKIFFPNWMNKFEKLDIFGVPICLLTNSNNEKYQSKIGAVSTLILSSVSLMYFLYIFVLWNTNQIAPTISSQQKTLGYAEFQLQEPIIELQLQDFTGDIDPFQKENNIITPLLFKFLNTTIQEEPTHLFSTQEKPYTISINNLSLVLNTLVEYDEKQQQQTQYSIVFARCSESLQIDDSYCADENTIDEYLSKFHGFLFITIYLSKLNSVTTELEQFKKQYYTSFDTNKPLYSQITLKQQETIIDNGILFNNYKHHKFLNNYELISQETDRQFTKKVINSMSNFSYTFDSYGSYLFRIDNISIVEEISYPKLGQILAQIGSVIQLLFLLKHIVIYYNNLLLENKLLNDIIKMYYPEFKDFRINFLNKLQFSLENNVHLKQPIENIQQIHSTLQQGARQKCRLINILYEISRIQFILQDKFGDQILSQSHEMGAKLSNKQINVVYQKESHRLYIKPVDSLNDENQSLFIEPLEMLIKQY</sequence>
<feature type="transmembrane region" description="Helical" evidence="1">
    <location>
        <begin position="75"/>
        <end position="98"/>
    </location>
</feature>
<dbReference type="Proteomes" id="UP000692954">
    <property type="component" value="Unassembled WGS sequence"/>
</dbReference>
<evidence type="ECO:0000313" key="2">
    <source>
        <dbReference type="EMBL" id="CAD8075046.1"/>
    </source>
</evidence>
<keyword evidence="1" id="KW-0472">Membrane</keyword>
<dbReference type="AlphaFoldDB" id="A0A8S1MEI3"/>
<accession>A0A8S1MEI3</accession>
<evidence type="ECO:0000313" key="3">
    <source>
        <dbReference type="Proteomes" id="UP000692954"/>
    </source>
</evidence>
<organism evidence="2 3">
    <name type="scientific">Paramecium sonneborni</name>
    <dbReference type="NCBI Taxonomy" id="65129"/>
    <lineage>
        <taxon>Eukaryota</taxon>
        <taxon>Sar</taxon>
        <taxon>Alveolata</taxon>
        <taxon>Ciliophora</taxon>
        <taxon>Intramacronucleata</taxon>
        <taxon>Oligohymenophorea</taxon>
        <taxon>Peniculida</taxon>
        <taxon>Parameciidae</taxon>
        <taxon>Paramecium</taxon>
    </lineage>
</organism>
<dbReference type="PANTHER" id="PTHR12621:SF7">
    <property type="entry name" value="CYSTEINE AND HISTIDINE-RICH DOMAIN-CONTAINING PROTEIN 1"/>
    <property type="match status" value="1"/>
</dbReference>
<gene>
    <name evidence="2" type="ORF">PSON_ATCC_30995.1.T0330030</name>
</gene>
<reference evidence="2" key="1">
    <citation type="submission" date="2021-01" db="EMBL/GenBank/DDBJ databases">
        <authorList>
            <consortium name="Genoscope - CEA"/>
            <person name="William W."/>
        </authorList>
    </citation>
    <scope>NUCLEOTIDE SEQUENCE</scope>
</reference>
<evidence type="ECO:0000256" key="1">
    <source>
        <dbReference type="SAM" id="Phobius"/>
    </source>
</evidence>
<protein>
    <recommendedName>
        <fullName evidence="4">Transmembrane protein</fullName>
    </recommendedName>
</protein>
<dbReference type="OrthoDB" id="290195at2759"/>
<name>A0A8S1MEI3_9CILI</name>
<keyword evidence="1" id="KW-0812">Transmembrane</keyword>
<dbReference type="EMBL" id="CAJJDN010000033">
    <property type="protein sequence ID" value="CAD8075046.1"/>
    <property type="molecule type" value="Genomic_DNA"/>
</dbReference>
<proteinExistence type="predicted"/>